<evidence type="ECO:0000259" key="4">
    <source>
        <dbReference type="Pfam" id="PF01420"/>
    </source>
</evidence>
<accession>A0A844FVT5</accession>
<dbReference type="Pfam" id="PF01420">
    <property type="entry name" value="Methylase_S"/>
    <property type="match status" value="2"/>
</dbReference>
<evidence type="ECO:0000313" key="5">
    <source>
        <dbReference type="EMBL" id="MST89449.1"/>
    </source>
</evidence>
<sequence>MAREMKDTGTWAHKIPLKWKTMNFSLATQKITTGLNPRNNFKLNECSAKNYYVTIRNFKNGKLFLDDNCDKITDDALYLIQKRSNLKKNDILFASISKEGQAYLISNNPQNWNINESVFSIRVNETFFCAKYFYYQITNPAYYESLKTDATGSTFKSIKQEKLKQSTVVRPPLSEQQKIADFLDEKVKEIDNAIEKTKETIELYKKYKQAIITEAVTKGLDSNTELNVINVKGINKIPKTWSVADFTKINYIRGRLGWKGLKADEYVDQGYPFLSAFNIINDKLSWNNLNFITKERYDESPEIKLKENDLLLVKDGNGIGKCAFIDSLPLGEATVNSSLAVITPIDLVHYKYEYYFFLSTIFQNVIWHLKNGMGVPHLTQESMKNIKMPLPPIKEQIEIALYLDNKCNYIDKVISKEESIILMLENYKKSLIYECVTGKRRC</sequence>
<dbReference type="SUPFAM" id="SSF116734">
    <property type="entry name" value="DNA methylase specificity domain"/>
    <property type="match status" value="2"/>
</dbReference>
<dbReference type="AlphaFoldDB" id="A0A844FVT5"/>
<dbReference type="GO" id="GO:0004519">
    <property type="term" value="F:endonuclease activity"/>
    <property type="evidence" value="ECO:0007669"/>
    <property type="project" value="UniProtKB-KW"/>
</dbReference>
<keyword evidence="5" id="KW-0540">Nuclease</keyword>
<dbReference type="InterPro" id="IPR044946">
    <property type="entry name" value="Restrct_endonuc_typeI_TRD_sf"/>
</dbReference>
<dbReference type="Gene3D" id="3.90.220.20">
    <property type="entry name" value="DNA methylase specificity domains"/>
    <property type="match status" value="2"/>
</dbReference>
<keyword evidence="5" id="KW-0378">Hydrolase</keyword>
<keyword evidence="3" id="KW-0238">DNA-binding</keyword>
<dbReference type="GO" id="GO:0003677">
    <property type="term" value="F:DNA binding"/>
    <property type="evidence" value="ECO:0007669"/>
    <property type="project" value="UniProtKB-KW"/>
</dbReference>
<feature type="domain" description="Type I restriction modification DNA specificity" evidence="4">
    <location>
        <begin position="52"/>
        <end position="198"/>
    </location>
</feature>
<comment type="similarity">
    <text evidence="1">Belongs to the type-I restriction system S methylase family.</text>
</comment>
<dbReference type="PANTHER" id="PTHR30408:SF12">
    <property type="entry name" value="TYPE I RESTRICTION ENZYME MJAVIII SPECIFICITY SUBUNIT"/>
    <property type="match status" value="1"/>
</dbReference>
<dbReference type="GO" id="GO:0009307">
    <property type="term" value="P:DNA restriction-modification system"/>
    <property type="evidence" value="ECO:0007669"/>
    <property type="project" value="UniProtKB-KW"/>
</dbReference>
<feature type="domain" description="Type I restriction modification DNA specificity" evidence="4">
    <location>
        <begin position="264"/>
        <end position="407"/>
    </location>
</feature>
<dbReference type="Gene3D" id="1.10.287.1120">
    <property type="entry name" value="Bipartite methylase S protein"/>
    <property type="match status" value="1"/>
</dbReference>
<keyword evidence="6" id="KW-1185">Reference proteome</keyword>
<keyword evidence="2" id="KW-0680">Restriction system</keyword>
<name>A0A844FVT5_9FIRM</name>
<gene>
    <name evidence="5" type="ORF">FYJ79_07680</name>
</gene>
<dbReference type="PANTHER" id="PTHR30408">
    <property type="entry name" value="TYPE-1 RESTRICTION ENZYME ECOKI SPECIFICITY PROTEIN"/>
    <property type="match status" value="1"/>
</dbReference>
<organism evidence="5 6">
    <name type="scientific">Sharpea porci</name>
    <dbReference type="NCBI Taxonomy" id="2652286"/>
    <lineage>
        <taxon>Bacteria</taxon>
        <taxon>Bacillati</taxon>
        <taxon>Bacillota</taxon>
        <taxon>Erysipelotrichia</taxon>
        <taxon>Erysipelotrichales</taxon>
        <taxon>Coprobacillaceae</taxon>
        <taxon>Sharpea</taxon>
    </lineage>
</organism>
<proteinExistence type="inferred from homology"/>
<evidence type="ECO:0000256" key="2">
    <source>
        <dbReference type="ARBA" id="ARBA00022747"/>
    </source>
</evidence>
<dbReference type="RefSeq" id="WP_154516405.1">
    <property type="nucleotide sequence ID" value="NZ_VUNM01000016.1"/>
</dbReference>
<dbReference type="InterPro" id="IPR000055">
    <property type="entry name" value="Restrct_endonuc_typeI_TRD"/>
</dbReference>
<dbReference type="Proteomes" id="UP000442619">
    <property type="component" value="Unassembled WGS sequence"/>
</dbReference>
<evidence type="ECO:0000313" key="6">
    <source>
        <dbReference type="Proteomes" id="UP000442619"/>
    </source>
</evidence>
<reference evidence="5 6" key="1">
    <citation type="submission" date="2019-08" db="EMBL/GenBank/DDBJ databases">
        <title>In-depth cultivation of the pig gut microbiome towards novel bacterial diversity and tailored functional studies.</title>
        <authorList>
            <person name="Wylensek D."/>
            <person name="Hitch T.C.A."/>
            <person name="Clavel T."/>
        </authorList>
    </citation>
    <scope>NUCLEOTIDE SEQUENCE [LARGE SCALE GENOMIC DNA]</scope>
    <source>
        <strain evidence="5 6">CA-Schmier-601-WT-3</strain>
    </source>
</reference>
<dbReference type="EMBL" id="VUNM01000016">
    <property type="protein sequence ID" value="MST89449.1"/>
    <property type="molecule type" value="Genomic_DNA"/>
</dbReference>
<dbReference type="InterPro" id="IPR052021">
    <property type="entry name" value="Type-I_RS_S_subunit"/>
</dbReference>
<evidence type="ECO:0000256" key="1">
    <source>
        <dbReference type="ARBA" id="ARBA00010923"/>
    </source>
</evidence>
<comment type="caution">
    <text evidence="5">The sequence shown here is derived from an EMBL/GenBank/DDBJ whole genome shotgun (WGS) entry which is preliminary data.</text>
</comment>
<evidence type="ECO:0000256" key="3">
    <source>
        <dbReference type="ARBA" id="ARBA00023125"/>
    </source>
</evidence>
<protein>
    <submittedName>
        <fullName evidence="5">Type I restriction endonuclease subunit S</fullName>
    </submittedName>
</protein>
<keyword evidence="5" id="KW-0255">Endonuclease</keyword>